<reference evidence="1 2" key="1">
    <citation type="journal article" date="2019" name="Nat. Ecol. Evol.">
        <title>Megaphylogeny resolves global patterns of mushroom evolution.</title>
        <authorList>
            <person name="Varga T."/>
            <person name="Krizsan K."/>
            <person name="Foldi C."/>
            <person name="Dima B."/>
            <person name="Sanchez-Garcia M."/>
            <person name="Sanchez-Ramirez S."/>
            <person name="Szollosi G.J."/>
            <person name="Szarkandi J.G."/>
            <person name="Papp V."/>
            <person name="Albert L."/>
            <person name="Andreopoulos W."/>
            <person name="Angelini C."/>
            <person name="Antonin V."/>
            <person name="Barry K.W."/>
            <person name="Bougher N.L."/>
            <person name="Buchanan P."/>
            <person name="Buyck B."/>
            <person name="Bense V."/>
            <person name="Catcheside P."/>
            <person name="Chovatia M."/>
            <person name="Cooper J."/>
            <person name="Damon W."/>
            <person name="Desjardin D."/>
            <person name="Finy P."/>
            <person name="Geml J."/>
            <person name="Haridas S."/>
            <person name="Hughes K."/>
            <person name="Justo A."/>
            <person name="Karasinski D."/>
            <person name="Kautmanova I."/>
            <person name="Kiss B."/>
            <person name="Kocsube S."/>
            <person name="Kotiranta H."/>
            <person name="LaButti K.M."/>
            <person name="Lechner B.E."/>
            <person name="Liimatainen K."/>
            <person name="Lipzen A."/>
            <person name="Lukacs Z."/>
            <person name="Mihaltcheva S."/>
            <person name="Morgado L.N."/>
            <person name="Niskanen T."/>
            <person name="Noordeloos M.E."/>
            <person name="Ohm R.A."/>
            <person name="Ortiz-Santana B."/>
            <person name="Ovrebo C."/>
            <person name="Racz N."/>
            <person name="Riley R."/>
            <person name="Savchenko A."/>
            <person name="Shiryaev A."/>
            <person name="Soop K."/>
            <person name="Spirin V."/>
            <person name="Szebenyi C."/>
            <person name="Tomsovsky M."/>
            <person name="Tulloss R.E."/>
            <person name="Uehling J."/>
            <person name="Grigoriev I.V."/>
            <person name="Vagvolgyi C."/>
            <person name="Papp T."/>
            <person name="Martin F.M."/>
            <person name="Miettinen O."/>
            <person name="Hibbett D.S."/>
            <person name="Nagy L.G."/>
        </authorList>
    </citation>
    <scope>NUCLEOTIDE SEQUENCE [LARGE SCALE GENOMIC DNA]</scope>
    <source>
        <strain evidence="1 2">NL-1719</strain>
    </source>
</reference>
<evidence type="ECO:0000313" key="1">
    <source>
        <dbReference type="EMBL" id="TFK70278.1"/>
    </source>
</evidence>
<sequence>MPVTISLKSEAGTVTLPPVESTSDFLSASSSIKARHHGIKNLVSTSIDETDLPNLIPLSNGFVQTCIQAYTHDHHLVIRPDDIWLAILSQFQRYVIGHSEELRSYFVAHQGQKEVSVHIEGSLDAVDYNWATRVFVNRLDENLVDKSLKDWILPSFTTTTTCDTTCASIIMMATLKTFFHYRMTGGCGLSSITLLGEKSDYEQILNRITKLSEFGAEAQLWRYLLQPIISRFIAAFEGVQDRGFWGTIVHHQVNMSGPSWYSGWVTAFCVFNNEGRWQVQKARSPHIPGPLILDGAEYYALRDGDVPAGSCEVNVELVDLLRQKEMNVYMVAGMMGARVNGNRDTLSPLSAWYIFEKAR</sequence>
<evidence type="ECO:0000313" key="2">
    <source>
        <dbReference type="Proteomes" id="UP000308600"/>
    </source>
</evidence>
<dbReference type="EMBL" id="ML208316">
    <property type="protein sequence ID" value="TFK70278.1"/>
    <property type="molecule type" value="Genomic_DNA"/>
</dbReference>
<accession>A0ACD3AX27</accession>
<protein>
    <submittedName>
        <fullName evidence="1">Uncharacterized protein</fullName>
    </submittedName>
</protein>
<keyword evidence="2" id="KW-1185">Reference proteome</keyword>
<dbReference type="Proteomes" id="UP000308600">
    <property type="component" value="Unassembled WGS sequence"/>
</dbReference>
<proteinExistence type="predicted"/>
<organism evidence="1 2">
    <name type="scientific">Pluteus cervinus</name>
    <dbReference type="NCBI Taxonomy" id="181527"/>
    <lineage>
        <taxon>Eukaryota</taxon>
        <taxon>Fungi</taxon>
        <taxon>Dikarya</taxon>
        <taxon>Basidiomycota</taxon>
        <taxon>Agaricomycotina</taxon>
        <taxon>Agaricomycetes</taxon>
        <taxon>Agaricomycetidae</taxon>
        <taxon>Agaricales</taxon>
        <taxon>Pluteineae</taxon>
        <taxon>Pluteaceae</taxon>
        <taxon>Pluteus</taxon>
    </lineage>
</organism>
<name>A0ACD3AX27_9AGAR</name>
<gene>
    <name evidence="1" type="ORF">BDN72DRAFT_766815</name>
</gene>